<dbReference type="InterPro" id="IPR002139">
    <property type="entry name" value="Ribo/fructo_kinase"/>
</dbReference>
<evidence type="ECO:0000256" key="3">
    <source>
        <dbReference type="ARBA" id="ARBA00016943"/>
    </source>
</evidence>
<feature type="binding site" evidence="12">
    <location>
        <position position="260"/>
    </location>
    <ligand>
        <name>K(+)</name>
        <dbReference type="ChEBI" id="CHEBI:29103"/>
    </ligand>
</feature>
<comment type="caution">
    <text evidence="12">Lacks conserved residue(s) required for the propagation of feature annotation.</text>
</comment>
<feature type="domain" description="Carbohydrate kinase PfkB" evidence="14">
    <location>
        <begin position="1"/>
        <end position="306"/>
    </location>
</feature>
<name>A0ABP5N9N2_9MICC</name>
<evidence type="ECO:0000256" key="6">
    <source>
        <dbReference type="ARBA" id="ARBA00022741"/>
    </source>
</evidence>
<dbReference type="Proteomes" id="UP001500432">
    <property type="component" value="Unassembled WGS sequence"/>
</dbReference>
<dbReference type="PANTHER" id="PTHR10584">
    <property type="entry name" value="SUGAR KINASE"/>
    <property type="match status" value="1"/>
</dbReference>
<evidence type="ECO:0000256" key="2">
    <source>
        <dbReference type="ARBA" id="ARBA00012035"/>
    </source>
</evidence>
<feature type="region of interest" description="Disordered" evidence="13">
    <location>
        <begin position="297"/>
        <end position="327"/>
    </location>
</feature>
<feature type="binding site" evidence="12">
    <location>
        <position position="297"/>
    </location>
    <ligand>
        <name>K(+)</name>
        <dbReference type="ChEBI" id="CHEBI:29103"/>
    </ligand>
</feature>
<dbReference type="EC" id="2.7.1.15" evidence="2 12"/>
<evidence type="ECO:0000256" key="7">
    <source>
        <dbReference type="ARBA" id="ARBA00022777"/>
    </source>
</evidence>
<feature type="binding site" evidence="12">
    <location>
        <position position="299"/>
    </location>
    <ligand>
        <name>K(+)</name>
        <dbReference type="ChEBI" id="CHEBI:29103"/>
    </ligand>
</feature>
<keyword evidence="5 12" id="KW-0479">Metal-binding</keyword>
<comment type="cofactor">
    <cofactor evidence="12">
        <name>Mg(2+)</name>
        <dbReference type="ChEBI" id="CHEBI:18420"/>
    </cofactor>
    <text evidence="12">Requires a divalent cation, most likely magnesium in vivo, as an electrophilic catalyst to aid phosphoryl group transfer. It is the chelate of the metal and the nucleotide that is the actual substrate.</text>
</comment>
<evidence type="ECO:0000256" key="11">
    <source>
        <dbReference type="ARBA" id="ARBA00023277"/>
    </source>
</evidence>
<feature type="binding site" evidence="12">
    <location>
        <position position="294"/>
    </location>
    <ligand>
        <name>K(+)</name>
        <dbReference type="ChEBI" id="CHEBI:29103"/>
    </ligand>
</feature>
<dbReference type="RefSeq" id="WP_344297445.1">
    <property type="nucleotide sequence ID" value="NZ_BAAAQW010000001.1"/>
</dbReference>
<keyword evidence="9 12" id="KW-0460">Magnesium</keyword>
<dbReference type="InterPro" id="IPR029056">
    <property type="entry name" value="Ribokinase-like"/>
</dbReference>
<feature type="binding site" evidence="12">
    <location>
        <position position="303"/>
    </location>
    <ligand>
        <name>K(+)</name>
        <dbReference type="ChEBI" id="CHEBI:29103"/>
    </ligand>
</feature>
<feature type="binding site" evidence="12">
    <location>
        <begin position="11"/>
        <end position="13"/>
    </location>
    <ligand>
        <name>substrate</name>
    </ligand>
</feature>
<comment type="activity regulation">
    <text evidence="12">Activated by a monovalent cation that binds near, but not in, the active site. The most likely occupant of the site in vivo is potassium. Ion binding induces a conformational change that may alter substrate affinity.</text>
</comment>
<evidence type="ECO:0000256" key="1">
    <source>
        <dbReference type="ARBA" id="ARBA00005380"/>
    </source>
</evidence>
<evidence type="ECO:0000313" key="16">
    <source>
        <dbReference type="Proteomes" id="UP001500432"/>
    </source>
</evidence>
<comment type="catalytic activity">
    <reaction evidence="12">
        <text>D-ribose + ATP = D-ribose 5-phosphate + ADP + H(+)</text>
        <dbReference type="Rhea" id="RHEA:13697"/>
        <dbReference type="ChEBI" id="CHEBI:15378"/>
        <dbReference type="ChEBI" id="CHEBI:30616"/>
        <dbReference type="ChEBI" id="CHEBI:47013"/>
        <dbReference type="ChEBI" id="CHEBI:78346"/>
        <dbReference type="ChEBI" id="CHEBI:456216"/>
        <dbReference type="EC" id="2.7.1.15"/>
    </reaction>
</comment>
<reference evidence="16" key="1">
    <citation type="journal article" date="2019" name="Int. J. Syst. Evol. Microbiol.">
        <title>The Global Catalogue of Microorganisms (GCM) 10K type strain sequencing project: providing services to taxonomists for standard genome sequencing and annotation.</title>
        <authorList>
            <consortium name="The Broad Institute Genomics Platform"/>
            <consortium name="The Broad Institute Genome Sequencing Center for Infectious Disease"/>
            <person name="Wu L."/>
            <person name="Ma J."/>
        </authorList>
    </citation>
    <scope>NUCLEOTIDE SEQUENCE [LARGE SCALE GENOMIC DNA]</scope>
    <source>
        <strain evidence="16">JCM 16034</strain>
    </source>
</reference>
<dbReference type="InterPro" id="IPR011611">
    <property type="entry name" value="PfkB_dom"/>
</dbReference>
<keyword evidence="11 12" id="KW-0119">Carbohydrate metabolism</keyword>
<feature type="binding site" evidence="12">
    <location>
        <position position="184"/>
    </location>
    <ligand>
        <name>ATP</name>
        <dbReference type="ChEBI" id="CHEBI:30616"/>
    </ligand>
</feature>
<comment type="similarity">
    <text evidence="12">Belongs to the carbohydrate kinase PfkB family. Ribokinase subfamily.</text>
</comment>
<protein>
    <recommendedName>
        <fullName evidence="3 12">Ribokinase</fullName>
        <shortName evidence="12">RK</shortName>
        <ecNumber evidence="2 12">2.7.1.15</ecNumber>
    </recommendedName>
</protein>
<dbReference type="InterPro" id="IPR002173">
    <property type="entry name" value="Carboh/pur_kinase_PfkB_CS"/>
</dbReference>
<evidence type="ECO:0000313" key="15">
    <source>
        <dbReference type="EMBL" id="GAA2196352.1"/>
    </source>
</evidence>
<sequence length="327" mass="32080">MASVVVVGSLNADLTVYCSRLPAPGETIAGTASEVGPGGKGANQAVAASLSGAGVALIGAVGDDSNGAMLRRAVTGAGVDVSRVRTIGNQASGMAIITVDDAAENTIVTTAGANGRLSARDVEEAGEVFRGARVVCLCLEVPREAVLAAALAGGSAGATVILNASPFGPLAPELLAAVDVLLVNAHEASQLLAGAPLPPASADDAAWAPIARGLAEAGVARAVVTLGGGGAVVLQGERGRADRAEVERIPALPVEPVDTTGAGDAFAGALAARLAAGDALGDAARYAAVAAALSTTGRGAQRSYPTREKVVSQEFPQTTAGGRPRMP</sequence>
<dbReference type="EMBL" id="BAAAQW010000001">
    <property type="protein sequence ID" value="GAA2196352.1"/>
    <property type="molecule type" value="Genomic_DNA"/>
</dbReference>
<comment type="caution">
    <text evidence="15">The sequence shown here is derived from an EMBL/GenBank/DDBJ whole genome shotgun (WGS) entry which is preliminary data.</text>
</comment>
<dbReference type="PROSITE" id="PS00584">
    <property type="entry name" value="PFKB_KINASES_2"/>
    <property type="match status" value="1"/>
</dbReference>
<dbReference type="CDD" id="cd01174">
    <property type="entry name" value="ribokinase"/>
    <property type="match status" value="1"/>
</dbReference>
<comment type="subunit">
    <text evidence="12">Homodimer.</text>
</comment>
<keyword evidence="7 12" id="KW-0418">Kinase</keyword>
<feature type="binding site" evidence="12">
    <location>
        <begin position="263"/>
        <end position="264"/>
    </location>
    <ligand>
        <name>ATP</name>
        <dbReference type="ChEBI" id="CHEBI:30616"/>
    </ligand>
</feature>
<accession>A0ABP5N9N2</accession>
<dbReference type="PANTHER" id="PTHR10584:SF166">
    <property type="entry name" value="RIBOKINASE"/>
    <property type="match status" value="1"/>
</dbReference>
<feature type="binding site" evidence="12">
    <location>
        <begin position="225"/>
        <end position="230"/>
    </location>
    <ligand>
        <name>ATP</name>
        <dbReference type="ChEBI" id="CHEBI:30616"/>
    </ligand>
</feature>
<dbReference type="SUPFAM" id="SSF53613">
    <property type="entry name" value="Ribokinase-like"/>
    <property type="match status" value="1"/>
</dbReference>
<dbReference type="HAMAP" id="MF_01987">
    <property type="entry name" value="Ribokinase"/>
    <property type="match status" value="1"/>
</dbReference>
<evidence type="ECO:0000256" key="8">
    <source>
        <dbReference type="ARBA" id="ARBA00022840"/>
    </source>
</evidence>
<comment type="pathway">
    <text evidence="12">Carbohydrate metabolism; D-ribose degradation; D-ribose 5-phosphate from beta-D-ribopyranose: step 2/2.</text>
</comment>
<comment type="similarity">
    <text evidence="1">Belongs to the carbohydrate kinase pfkB family.</text>
</comment>
<keyword evidence="10 12" id="KW-0630">Potassium</keyword>
<dbReference type="Gene3D" id="3.40.1190.20">
    <property type="match status" value="1"/>
</dbReference>
<dbReference type="Pfam" id="PF00294">
    <property type="entry name" value="PfkB"/>
    <property type="match status" value="1"/>
</dbReference>
<feature type="binding site" evidence="12">
    <location>
        <position position="258"/>
    </location>
    <ligand>
        <name>K(+)</name>
        <dbReference type="ChEBI" id="CHEBI:29103"/>
    </ligand>
</feature>
<organism evidence="15 16">
    <name type="scientific">Sinomonas flava</name>
    <dbReference type="NCBI Taxonomy" id="496857"/>
    <lineage>
        <taxon>Bacteria</taxon>
        <taxon>Bacillati</taxon>
        <taxon>Actinomycetota</taxon>
        <taxon>Actinomycetes</taxon>
        <taxon>Micrococcales</taxon>
        <taxon>Micrococcaceae</taxon>
        <taxon>Sinomonas</taxon>
    </lineage>
</organism>
<comment type="function">
    <text evidence="12">Catalyzes the phosphorylation of ribose at O-5 in a reaction requiring ATP and magnesium. The resulting D-ribose-5-phosphate can then be used either for sythesis of nucleotides, histidine, and tryptophan, or as a component of the pentose phosphate pathway.</text>
</comment>
<keyword evidence="12" id="KW-0963">Cytoplasm</keyword>
<keyword evidence="8 12" id="KW-0067">ATP-binding</keyword>
<evidence type="ECO:0000259" key="14">
    <source>
        <dbReference type="Pfam" id="PF00294"/>
    </source>
</evidence>
<evidence type="ECO:0000256" key="13">
    <source>
        <dbReference type="SAM" id="MobiDB-lite"/>
    </source>
</evidence>
<gene>
    <name evidence="12 15" type="primary">rbsK</name>
    <name evidence="15" type="ORF">GCM10009849_01090</name>
</gene>
<proteinExistence type="inferred from homology"/>
<keyword evidence="4 12" id="KW-0808">Transferase</keyword>
<feature type="active site" description="Proton acceptor" evidence="12">
    <location>
        <position position="264"/>
    </location>
</feature>
<feature type="binding site" evidence="12">
    <location>
        <position position="264"/>
    </location>
    <ligand>
        <name>substrate</name>
    </ligand>
</feature>
<comment type="subcellular location">
    <subcellularLocation>
        <location evidence="12">Cytoplasm</location>
    </subcellularLocation>
</comment>
<keyword evidence="6 12" id="KW-0547">Nucleotide-binding</keyword>
<evidence type="ECO:0000256" key="12">
    <source>
        <dbReference type="HAMAP-Rule" id="MF_01987"/>
    </source>
</evidence>
<dbReference type="PRINTS" id="PR00990">
    <property type="entry name" value="RIBOKINASE"/>
</dbReference>
<keyword evidence="16" id="KW-1185">Reference proteome</keyword>
<feature type="binding site" evidence="12">
    <location>
        <position position="140"/>
    </location>
    <ligand>
        <name>substrate</name>
    </ligand>
</feature>
<evidence type="ECO:0000256" key="9">
    <source>
        <dbReference type="ARBA" id="ARBA00022842"/>
    </source>
</evidence>
<dbReference type="InterPro" id="IPR011877">
    <property type="entry name" value="Ribokinase"/>
</dbReference>
<feature type="binding site" evidence="12">
    <location>
        <begin position="39"/>
        <end position="43"/>
    </location>
    <ligand>
        <name>substrate</name>
    </ligand>
</feature>
<evidence type="ECO:0000256" key="4">
    <source>
        <dbReference type="ARBA" id="ARBA00022679"/>
    </source>
</evidence>
<evidence type="ECO:0000256" key="5">
    <source>
        <dbReference type="ARBA" id="ARBA00022723"/>
    </source>
</evidence>
<evidence type="ECO:0000256" key="10">
    <source>
        <dbReference type="ARBA" id="ARBA00022958"/>
    </source>
</evidence>